<dbReference type="Proteomes" id="UP000001822">
    <property type="component" value="Chromosome"/>
</dbReference>
<dbReference type="InterPro" id="IPR047217">
    <property type="entry name" value="S49_SppA_67K_type_N"/>
</dbReference>
<keyword evidence="5" id="KW-0720">Serine protease</keyword>
<name>A0A6N4STM3_CYTH3</name>
<feature type="domain" description="Peptidase S49" evidence="9">
    <location>
        <begin position="368"/>
        <end position="517"/>
    </location>
</feature>
<organism evidence="10 11">
    <name type="scientific">Cytophaga hutchinsonii (strain ATCC 33406 / DSM 1761 / CIP 103989 / NBRC 15051 / NCIMB 9469 / D465)</name>
    <dbReference type="NCBI Taxonomy" id="269798"/>
    <lineage>
        <taxon>Bacteria</taxon>
        <taxon>Pseudomonadati</taxon>
        <taxon>Bacteroidota</taxon>
        <taxon>Cytophagia</taxon>
        <taxon>Cytophagales</taxon>
        <taxon>Cytophagaceae</taxon>
        <taxon>Cytophaga</taxon>
    </lineage>
</organism>
<feature type="active site" description="Nucleophile" evidence="7">
    <location>
        <position position="383"/>
    </location>
</feature>
<dbReference type="InterPro" id="IPR029045">
    <property type="entry name" value="ClpP/crotonase-like_dom_sf"/>
</dbReference>
<dbReference type="Gene3D" id="3.90.226.10">
    <property type="entry name" value="2-enoyl-CoA Hydratase, Chain A, domain 1"/>
    <property type="match status" value="4"/>
</dbReference>
<dbReference type="EMBL" id="CP000383">
    <property type="protein sequence ID" value="ABG59721.1"/>
    <property type="molecule type" value="Genomic_DNA"/>
</dbReference>
<dbReference type="Pfam" id="PF01343">
    <property type="entry name" value="Peptidase_S49"/>
    <property type="match status" value="2"/>
</dbReference>
<evidence type="ECO:0000313" key="11">
    <source>
        <dbReference type="Proteomes" id="UP000001822"/>
    </source>
</evidence>
<gene>
    <name evidence="10" type="primary">sppA</name>
    <name evidence="10" type="ordered locus">CHU_2467</name>
</gene>
<dbReference type="GO" id="GO:0008236">
    <property type="term" value="F:serine-type peptidase activity"/>
    <property type="evidence" value="ECO:0007669"/>
    <property type="project" value="UniProtKB-KW"/>
</dbReference>
<dbReference type="PANTHER" id="PTHR33209">
    <property type="entry name" value="PROTEASE 4"/>
    <property type="match status" value="1"/>
</dbReference>
<dbReference type="EC" id="3.4.-.-" evidence="10"/>
<dbReference type="NCBIfam" id="TIGR00706">
    <property type="entry name" value="SppA_dom"/>
    <property type="match status" value="1"/>
</dbReference>
<dbReference type="SUPFAM" id="SSF52096">
    <property type="entry name" value="ClpP/crotonase"/>
    <property type="match status" value="2"/>
</dbReference>
<dbReference type="PANTHER" id="PTHR33209:SF1">
    <property type="entry name" value="PEPTIDASE S49 DOMAIN-CONTAINING PROTEIN"/>
    <property type="match status" value="1"/>
</dbReference>
<dbReference type="InterPro" id="IPR047272">
    <property type="entry name" value="S49_SppA_C"/>
</dbReference>
<proteinExistence type="inferred from homology"/>
<evidence type="ECO:0000259" key="9">
    <source>
        <dbReference type="Pfam" id="PF01343"/>
    </source>
</evidence>
<evidence type="ECO:0000256" key="3">
    <source>
        <dbReference type="ARBA" id="ARBA00022670"/>
    </source>
</evidence>
<dbReference type="KEGG" id="chu:CHU_2467"/>
<dbReference type="InterPro" id="IPR004635">
    <property type="entry name" value="Pept_S49_SppA"/>
</dbReference>
<evidence type="ECO:0000256" key="4">
    <source>
        <dbReference type="ARBA" id="ARBA00022801"/>
    </source>
</evidence>
<dbReference type="GO" id="GO:0006465">
    <property type="term" value="P:signal peptide processing"/>
    <property type="evidence" value="ECO:0007669"/>
    <property type="project" value="InterPro"/>
</dbReference>
<accession>A0A6N4STM3</accession>
<keyword evidence="4 10" id="KW-0378">Hydrolase</keyword>
<keyword evidence="6 8" id="KW-0472">Membrane</keyword>
<dbReference type="InterPro" id="IPR002142">
    <property type="entry name" value="Peptidase_S49"/>
</dbReference>
<evidence type="ECO:0000256" key="5">
    <source>
        <dbReference type="ARBA" id="ARBA00022825"/>
    </source>
</evidence>
<evidence type="ECO:0000256" key="2">
    <source>
        <dbReference type="ARBA" id="ARBA00008683"/>
    </source>
</evidence>
<dbReference type="PIRSF" id="PIRSF001217">
    <property type="entry name" value="Protease_4_SppA"/>
    <property type="match status" value="1"/>
</dbReference>
<feature type="transmembrane region" description="Helical" evidence="8">
    <location>
        <begin position="7"/>
        <end position="29"/>
    </location>
</feature>
<feature type="active site" description="Proton donor/acceptor" evidence="7">
    <location>
        <position position="189"/>
    </location>
</feature>
<evidence type="ECO:0000256" key="8">
    <source>
        <dbReference type="SAM" id="Phobius"/>
    </source>
</evidence>
<keyword evidence="11" id="KW-1185">Reference proteome</keyword>
<evidence type="ECO:0000256" key="6">
    <source>
        <dbReference type="ARBA" id="ARBA00023136"/>
    </source>
</evidence>
<comment type="similarity">
    <text evidence="2">Belongs to the peptidase S49 family.</text>
</comment>
<protein>
    <submittedName>
        <fullName evidence="10">Signal peptide peptidase A, Serine peptidase, MEROPS family S49</fullName>
        <ecNumber evidence="10">3.4.-.-</ecNumber>
    </submittedName>
</protein>
<evidence type="ECO:0000256" key="1">
    <source>
        <dbReference type="ARBA" id="ARBA00004370"/>
    </source>
</evidence>
<dbReference type="NCBIfam" id="TIGR00705">
    <property type="entry name" value="SppA_67K"/>
    <property type="match status" value="1"/>
</dbReference>
<reference evidence="10 11" key="1">
    <citation type="journal article" date="2007" name="Appl. Environ. Microbiol.">
        <title>Genome sequence of the cellulolytic gliding bacterium Cytophaga hutchinsonii.</title>
        <authorList>
            <person name="Xie G."/>
            <person name="Bruce D.C."/>
            <person name="Challacombe J.F."/>
            <person name="Chertkov O."/>
            <person name="Detter J.C."/>
            <person name="Gilna P."/>
            <person name="Han C.S."/>
            <person name="Lucas S."/>
            <person name="Misra M."/>
            <person name="Myers G.L."/>
            <person name="Richardson P."/>
            <person name="Tapia R."/>
            <person name="Thayer N."/>
            <person name="Thompson L.S."/>
            <person name="Brettin T.S."/>
            <person name="Henrissat B."/>
            <person name="Wilson D.B."/>
            <person name="McBride M.J."/>
        </authorList>
    </citation>
    <scope>NUCLEOTIDE SEQUENCE [LARGE SCALE GENOMIC DNA]</scope>
    <source>
        <strain evidence="11">ATCC 33406 / DSM 1761 / CIP 103989 / NBRC 15051 / NCIMB 9469 / D465</strain>
    </source>
</reference>
<dbReference type="AlphaFoldDB" id="A0A6N4STM3"/>
<dbReference type="CDD" id="cd07018">
    <property type="entry name" value="S49_SppA_67K_type"/>
    <property type="match status" value="1"/>
</dbReference>
<feature type="domain" description="Peptidase S49" evidence="9">
    <location>
        <begin position="121"/>
        <end position="274"/>
    </location>
</feature>
<dbReference type="InterPro" id="IPR004634">
    <property type="entry name" value="Pept_S49_pIV"/>
</dbReference>
<evidence type="ECO:0000313" key="10">
    <source>
        <dbReference type="EMBL" id="ABG59721.1"/>
    </source>
</evidence>
<dbReference type="OrthoDB" id="9764363at2"/>
<comment type="subcellular location">
    <subcellularLocation>
        <location evidence="1">Membrane</location>
    </subcellularLocation>
</comment>
<dbReference type="RefSeq" id="WP_011585835.1">
    <property type="nucleotide sequence ID" value="NC_008255.1"/>
</dbReference>
<keyword evidence="8" id="KW-1133">Transmembrane helix</keyword>
<evidence type="ECO:0000256" key="7">
    <source>
        <dbReference type="PIRSR" id="PIRSR001217-1"/>
    </source>
</evidence>
<sequence length="583" mass="64384">MSFIKQVLAVFVAFVLFVVLGILIIVALFSSGKEDVSAAVKENSVLRLTLDNEIIERESDKLFDGLLDPRGAASKIGLLELREAIQEAAVNDKIKGIVIEIKFANTGIATWKELRDELTAFKKSGKFIIAYGEMYTEAGYYLASVADEIYLPESGMLEFNGIGVNMLYFKNLLSKIGVKTEVFRVGKYKSAIEPLVNDHMSDEDREQVHLYINSLYSVMLNDIASSRNIPLASLKNISDSMLVRNAHDAKKYGLVTNVAYYDEMLSSLKKKLTVEPDQEIDFVSYKKIIKGKPEKTTSSEPHIAVLFANGEIQSGKGDNETIGSETFCTDLRRLREDKNVKAIVLRVNSPGGSALASDLIWREIMLAREVKPVIASMGNVAASGGYYIAMACDTIVASPATITGSIGVFGLLMNTEDLLNNKLGISTDREKTGLYSDLGSLTRPVTDAERMIIQNEVNAIYATFIRKAAEGRHTSVETIEVHASGRVWAGKDAKENNLIDVFGGMNDAVMLAAKAANMGEKYALVYYPEQKNQALIALMNAFSDDEEAKIKTFGAYYTHFKTLQSLPKYQGVQARIPYFMEIK</sequence>
<keyword evidence="3" id="KW-0645">Protease</keyword>
<dbReference type="CDD" id="cd07023">
    <property type="entry name" value="S49_Sppa_N_C"/>
    <property type="match status" value="1"/>
</dbReference>
<keyword evidence="8" id="KW-0812">Transmembrane</keyword>
<dbReference type="GO" id="GO:0016020">
    <property type="term" value="C:membrane"/>
    <property type="evidence" value="ECO:0007669"/>
    <property type="project" value="UniProtKB-SubCell"/>
</dbReference>